<evidence type="ECO:0000259" key="1">
    <source>
        <dbReference type="PROSITE" id="PS51724"/>
    </source>
</evidence>
<dbReference type="Gene3D" id="3.30.70.1070">
    <property type="entry name" value="Sporulation related repeat"/>
    <property type="match status" value="1"/>
</dbReference>
<dbReference type="GO" id="GO:0042834">
    <property type="term" value="F:peptidoglycan binding"/>
    <property type="evidence" value="ECO:0007669"/>
    <property type="project" value="InterPro"/>
</dbReference>
<proteinExistence type="predicted"/>
<dbReference type="EMBL" id="SNRY01005191">
    <property type="protein sequence ID" value="KAA6315603.1"/>
    <property type="molecule type" value="Genomic_DNA"/>
</dbReference>
<sequence>MKKIVVIGLSVCFVWALTSCKSSESAYRKAYETAKQNELADDQKTTLTETTTPERTTATPSAPIPKETTFRQERVENVSGNNAIKAYGIVCGSFGLKTNADALKNFLQAEGYRNATVIFNSAIVMYRVVVDSYDNRDLAINARDAFKAKYSHRSDFQEAWILQKM</sequence>
<dbReference type="SUPFAM" id="SSF110997">
    <property type="entry name" value="Sporulation related repeat"/>
    <property type="match status" value="1"/>
</dbReference>
<organism evidence="2">
    <name type="scientific">termite gut metagenome</name>
    <dbReference type="NCBI Taxonomy" id="433724"/>
    <lineage>
        <taxon>unclassified sequences</taxon>
        <taxon>metagenomes</taxon>
        <taxon>organismal metagenomes</taxon>
    </lineage>
</organism>
<feature type="domain" description="SPOR" evidence="1">
    <location>
        <begin position="81"/>
        <end position="163"/>
    </location>
</feature>
<protein>
    <recommendedName>
        <fullName evidence="1">SPOR domain-containing protein</fullName>
    </recommendedName>
</protein>
<name>A0A5J4Q4K5_9ZZZZ</name>
<dbReference type="InterPro" id="IPR036680">
    <property type="entry name" value="SPOR-like_sf"/>
</dbReference>
<reference evidence="2" key="1">
    <citation type="submission" date="2019-03" db="EMBL/GenBank/DDBJ databases">
        <title>Single cell metagenomics reveals metabolic interactions within the superorganism composed of flagellate Streblomastix strix and complex community of Bacteroidetes bacteria on its surface.</title>
        <authorList>
            <person name="Treitli S.C."/>
            <person name="Kolisko M."/>
            <person name="Husnik F."/>
            <person name="Keeling P."/>
            <person name="Hampl V."/>
        </authorList>
    </citation>
    <scope>NUCLEOTIDE SEQUENCE</scope>
    <source>
        <strain evidence="2">STM</strain>
    </source>
</reference>
<dbReference type="PROSITE" id="PS51724">
    <property type="entry name" value="SPOR"/>
    <property type="match status" value="1"/>
</dbReference>
<evidence type="ECO:0000313" key="2">
    <source>
        <dbReference type="EMBL" id="KAA6315603.1"/>
    </source>
</evidence>
<dbReference type="AlphaFoldDB" id="A0A5J4Q4K5"/>
<dbReference type="Pfam" id="PF05036">
    <property type="entry name" value="SPOR"/>
    <property type="match status" value="1"/>
</dbReference>
<gene>
    <name evidence="2" type="ORF">EZS27_033964</name>
</gene>
<dbReference type="InterPro" id="IPR007730">
    <property type="entry name" value="SPOR-like_dom"/>
</dbReference>
<comment type="caution">
    <text evidence="2">The sequence shown here is derived from an EMBL/GenBank/DDBJ whole genome shotgun (WGS) entry which is preliminary data.</text>
</comment>
<dbReference type="PROSITE" id="PS51257">
    <property type="entry name" value="PROKAR_LIPOPROTEIN"/>
    <property type="match status" value="1"/>
</dbReference>
<accession>A0A5J4Q4K5</accession>